<keyword evidence="17" id="KW-0539">Nucleus</keyword>
<evidence type="ECO:0000256" key="3">
    <source>
        <dbReference type="ARBA" id="ARBA00004541"/>
    </source>
</evidence>
<dbReference type="FunFam" id="2.60.40.640:FF:000003">
    <property type="entry name" value="beta-arrestin-1 isoform X1"/>
    <property type="match status" value="1"/>
</dbReference>
<dbReference type="InterPro" id="IPR017864">
    <property type="entry name" value="Arrestin_CS"/>
</dbReference>
<evidence type="ECO:0000259" key="24">
    <source>
        <dbReference type="SMART" id="SM01017"/>
    </source>
</evidence>
<dbReference type="Gene3D" id="2.60.40.840">
    <property type="match status" value="1"/>
</dbReference>
<keyword evidence="13" id="KW-0805">Transcription regulation</keyword>
<evidence type="ECO:0000256" key="5">
    <source>
        <dbReference type="ARBA" id="ARBA00005298"/>
    </source>
</evidence>
<dbReference type="GO" id="GO:0005634">
    <property type="term" value="C:nucleus"/>
    <property type="evidence" value="ECO:0007669"/>
    <property type="project" value="UniProtKB-SubCell"/>
</dbReference>
<dbReference type="SUPFAM" id="SSF81296">
    <property type="entry name" value="E set domains"/>
    <property type="match status" value="2"/>
</dbReference>
<evidence type="ECO:0000256" key="7">
    <source>
        <dbReference type="ARBA" id="ARBA00022475"/>
    </source>
</evidence>
<evidence type="ECO:0000256" key="11">
    <source>
        <dbReference type="ARBA" id="ARBA00022843"/>
    </source>
</evidence>
<keyword evidence="12" id="KW-0653">Protein transport</keyword>
<dbReference type="Ensembl" id="ENSMUNT00000030423.1">
    <property type="protein sequence ID" value="ENSMUNP00000024464.1"/>
    <property type="gene ID" value="ENSMUNG00000017819.1"/>
</dbReference>
<feature type="domain" description="Arrestin C-terminal-like" evidence="24">
    <location>
        <begin position="271"/>
        <end position="434"/>
    </location>
</feature>
<dbReference type="PROSITE" id="PS00295">
    <property type="entry name" value="ARRESTINS"/>
    <property type="match status" value="1"/>
</dbReference>
<dbReference type="InterPro" id="IPR014753">
    <property type="entry name" value="Arrestin_N"/>
</dbReference>
<dbReference type="SMART" id="SM01017">
    <property type="entry name" value="Arrestin_C"/>
    <property type="match status" value="1"/>
</dbReference>
<dbReference type="Gene3D" id="2.60.40.640">
    <property type="match status" value="1"/>
</dbReference>
<dbReference type="GO" id="GO:0002031">
    <property type="term" value="P:G protein-coupled receptor internalization"/>
    <property type="evidence" value="ECO:0007669"/>
    <property type="project" value="TreeGrafter"/>
</dbReference>
<keyword evidence="10" id="KW-0734">Signal transduction inhibitor</keyword>
<reference evidence="25" key="1">
    <citation type="submission" date="2020-03" db="EMBL/GenBank/DDBJ databases">
        <title>Melopsittacus undulatus (budgerigar) genome, bMelUnd1, maternal haplotype with Z.</title>
        <authorList>
            <person name="Gedman G."/>
            <person name="Mountcastle J."/>
            <person name="Haase B."/>
            <person name="Formenti G."/>
            <person name="Wright T."/>
            <person name="Apodaca J."/>
            <person name="Pelan S."/>
            <person name="Chow W."/>
            <person name="Rhie A."/>
            <person name="Howe K."/>
            <person name="Fedrigo O."/>
            <person name="Jarvis E.D."/>
        </authorList>
    </citation>
    <scope>NUCLEOTIDE SEQUENCE [LARGE SCALE GENOMIC DNA]</scope>
</reference>
<evidence type="ECO:0000256" key="22">
    <source>
        <dbReference type="ARBA" id="ARBA00042806"/>
    </source>
</evidence>
<evidence type="ECO:0000256" key="2">
    <source>
        <dbReference type="ARBA" id="ARBA00004236"/>
    </source>
</evidence>
<name>A0A8V5HCW5_MELUD</name>
<evidence type="ECO:0000256" key="9">
    <source>
        <dbReference type="ARBA" id="ARBA00022553"/>
    </source>
</evidence>
<evidence type="ECO:0000256" key="16">
    <source>
        <dbReference type="ARBA" id="ARBA00023176"/>
    </source>
</evidence>
<dbReference type="PRINTS" id="PR00309">
    <property type="entry name" value="ARRESTIN"/>
</dbReference>
<dbReference type="GO" id="GO:0005905">
    <property type="term" value="C:clathrin-coated pit"/>
    <property type="evidence" value="ECO:0007669"/>
    <property type="project" value="UniProtKB-SubCell"/>
</dbReference>
<dbReference type="Proteomes" id="UP000694405">
    <property type="component" value="Chromosome 2"/>
</dbReference>
<sequence>MIPSHIPGMQPWVHLPSQRCPEHREGKLRHSRSGAGTRAWSWHPLPIIPTIPWHIPGGAHGDHRLMGWTQGVVTTWGDPRRPHDPKIHVPTFLLQLTVYLGKRDFVDHIDVVDPVDGVVLVDPEYLKERKVFVTLTCAFRYGREDLDVLGLTFRKDLFVANAQAFPPLPEEKKPLTRLQERLIKKLGEHAYPFTFEIPPNLPCSVTLQPGPEDTGKACGVDYEVKAFCAENLEEKIHKRNSVRLVIRKVQYAPERPGPQPMAETTRQFLMSDKPLHLEASLDKEIYYHGEPISVNVHVTNNTNKTVKKIKISVRQYADICLFNTAQYKCPVAVEDADDMVAPSSTFCKVYTLTPFLANNREKRGLALDGKLKHEDTNLASSTLLRDGANKEILGIIVSYKVKVKLVVSRGGLLGDLASSDVAVELPFTLMHPKPKEEPAHRDGEWAPSNPDHSMIFRDISNPNCSMIP</sequence>
<keyword evidence="6" id="KW-0813">Transport</keyword>
<dbReference type="AlphaFoldDB" id="A0A8V5HCW5"/>
<keyword evidence="26" id="KW-1185">Reference proteome</keyword>
<dbReference type="PANTHER" id="PTHR11792:SF22">
    <property type="entry name" value="BETA-ARRESTIN-1"/>
    <property type="match status" value="1"/>
</dbReference>
<evidence type="ECO:0000256" key="18">
    <source>
        <dbReference type="ARBA" id="ARBA00023273"/>
    </source>
</evidence>
<evidence type="ECO:0000256" key="10">
    <source>
        <dbReference type="ARBA" id="ARBA00022700"/>
    </source>
</evidence>
<dbReference type="InterPro" id="IPR011022">
    <property type="entry name" value="Arrestin_C-like"/>
</dbReference>
<reference evidence="25" key="3">
    <citation type="submission" date="2025-09" db="UniProtKB">
        <authorList>
            <consortium name="Ensembl"/>
        </authorList>
    </citation>
    <scope>IDENTIFICATION</scope>
</reference>
<evidence type="ECO:0000313" key="26">
    <source>
        <dbReference type="Proteomes" id="UP000694405"/>
    </source>
</evidence>
<evidence type="ECO:0000256" key="15">
    <source>
        <dbReference type="ARBA" id="ARBA00023163"/>
    </source>
</evidence>
<feature type="region of interest" description="Disordered" evidence="23">
    <location>
        <begin position="432"/>
        <end position="451"/>
    </location>
</feature>
<dbReference type="InterPro" id="IPR000698">
    <property type="entry name" value="Arrestin"/>
</dbReference>
<keyword evidence="14" id="KW-0472">Membrane</keyword>
<keyword evidence="7" id="KW-1003">Cell membrane</keyword>
<accession>A0A8V5HCW5</accession>
<dbReference type="Pfam" id="PF02752">
    <property type="entry name" value="Arrestin_C"/>
    <property type="match status" value="1"/>
</dbReference>
<dbReference type="GO" id="GO:0031410">
    <property type="term" value="C:cytoplasmic vesicle"/>
    <property type="evidence" value="ECO:0007669"/>
    <property type="project" value="UniProtKB-SubCell"/>
</dbReference>
<evidence type="ECO:0000256" key="19">
    <source>
        <dbReference type="ARBA" id="ARBA00023329"/>
    </source>
</evidence>
<dbReference type="InterPro" id="IPR011021">
    <property type="entry name" value="Arrestin-like_N"/>
</dbReference>
<comment type="similarity">
    <text evidence="5">Belongs to the arrestin family.</text>
</comment>
<dbReference type="PANTHER" id="PTHR11792">
    <property type="entry name" value="ARRESTIN"/>
    <property type="match status" value="1"/>
</dbReference>
<evidence type="ECO:0000256" key="23">
    <source>
        <dbReference type="SAM" id="MobiDB-lite"/>
    </source>
</evidence>
<dbReference type="GO" id="GO:0031143">
    <property type="term" value="C:pseudopodium"/>
    <property type="evidence" value="ECO:0007669"/>
    <property type="project" value="UniProtKB-SubCell"/>
</dbReference>
<dbReference type="Pfam" id="PF00339">
    <property type="entry name" value="Arrestin_N"/>
    <property type="match status" value="1"/>
</dbReference>
<evidence type="ECO:0000256" key="20">
    <source>
        <dbReference type="ARBA" id="ARBA00037818"/>
    </source>
</evidence>
<keyword evidence="9" id="KW-0597">Phosphoprotein</keyword>
<evidence type="ECO:0000256" key="13">
    <source>
        <dbReference type="ARBA" id="ARBA00023015"/>
    </source>
</evidence>
<evidence type="ECO:0000256" key="14">
    <source>
        <dbReference type="ARBA" id="ARBA00023136"/>
    </source>
</evidence>
<dbReference type="GO" id="GO:0015031">
    <property type="term" value="P:protein transport"/>
    <property type="evidence" value="ECO:0007669"/>
    <property type="project" value="UniProtKB-KW"/>
</dbReference>
<evidence type="ECO:0000256" key="8">
    <source>
        <dbReference type="ARBA" id="ARBA00022490"/>
    </source>
</evidence>
<comment type="subcellular location">
    <subcellularLocation>
        <location evidence="2">Cell membrane</location>
    </subcellularLocation>
    <subcellularLocation>
        <location evidence="20">Cell projection</location>
        <location evidence="20">Pseudopodium</location>
    </subcellularLocation>
    <subcellularLocation>
        <location evidence="3">Cytoplasmic vesicle</location>
    </subcellularLocation>
    <subcellularLocation>
        <location evidence="4">Membrane</location>
        <location evidence="4">Clathrin-coated pit</location>
    </subcellularLocation>
    <subcellularLocation>
        <location evidence="1">Nucleus</location>
    </subcellularLocation>
</comment>
<feature type="compositionally biased region" description="Basic and acidic residues" evidence="23">
    <location>
        <begin position="433"/>
        <end position="444"/>
    </location>
</feature>
<dbReference type="GO" id="GO:0005886">
    <property type="term" value="C:plasma membrane"/>
    <property type="evidence" value="ECO:0007669"/>
    <property type="project" value="UniProtKB-SubCell"/>
</dbReference>
<dbReference type="GO" id="GO:0007165">
    <property type="term" value="P:signal transduction"/>
    <property type="evidence" value="ECO:0007669"/>
    <property type="project" value="InterPro"/>
</dbReference>
<dbReference type="FunFam" id="2.60.40.840:FF:000001">
    <property type="entry name" value="beta-arrestin-1 isoform X1"/>
    <property type="match status" value="1"/>
</dbReference>
<keyword evidence="8" id="KW-0963">Cytoplasm</keyword>
<proteinExistence type="inferred from homology"/>
<keyword evidence="11" id="KW-0832">Ubl conjugation</keyword>
<evidence type="ECO:0000256" key="21">
    <source>
        <dbReference type="ARBA" id="ARBA00040111"/>
    </source>
</evidence>
<evidence type="ECO:0000313" key="25">
    <source>
        <dbReference type="Ensembl" id="ENSMUNP00000024464.1"/>
    </source>
</evidence>
<keyword evidence="19" id="KW-0968">Cytoplasmic vesicle</keyword>
<evidence type="ECO:0000256" key="4">
    <source>
        <dbReference type="ARBA" id="ARBA00004600"/>
    </source>
</evidence>
<gene>
    <name evidence="25" type="primary">LOC115945712</name>
</gene>
<evidence type="ECO:0000256" key="12">
    <source>
        <dbReference type="ARBA" id="ARBA00022927"/>
    </source>
</evidence>
<dbReference type="GO" id="GO:0001664">
    <property type="term" value="F:G protein-coupled receptor binding"/>
    <property type="evidence" value="ECO:0007669"/>
    <property type="project" value="TreeGrafter"/>
</dbReference>
<evidence type="ECO:0000256" key="1">
    <source>
        <dbReference type="ARBA" id="ARBA00004123"/>
    </source>
</evidence>
<evidence type="ECO:0000256" key="6">
    <source>
        <dbReference type="ARBA" id="ARBA00022448"/>
    </source>
</evidence>
<dbReference type="InterPro" id="IPR014752">
    <property type="entry name" value="Arrestin-like_C"/>
</dbReference>
<keyword evidence="18" id="KW-0966">Cell projection</keyword>
<dbReference type="InterPro" id="IPR014756">
    <property type="entry name" value="Ig_E-set"/>
</dbReference>
<keyword evidence="16" id="KW-0168">Coated pit</keyword>
<keyword evidence="15" id="KW-0804">Transcription</keyword>
<reference evidence="25" key="2">
    <citation type="submission" date="2025-08" db="UniProtKB">
        <authorList>
            <consortium name="Ensembl"/>
        </authorList>
    </citation>
    <scope>IDENTIFICATION</scope>
</reference>
<protein>
    <recommendedName>
        <fullName evidence="21">Beta-arrestin-1</fullName>
    </recommendedName>
    <alternativeName>
        <fullName evidence="22">Arrestin beta-1</fullName>
    </alternativeName>
</protein>
<evidence type="ECO:0000256" key="17">
    <source>
        <dbReference type="ARBA" id="ARBA00023242"/>
    </source>
</evidence>
<organism evidence="25 26">
    <name type="scientific">Melopsittacus undulatus</name>
    <name type="common">Budgerigar</name>
    <name type="synonym">Psittacus undulatus</name>
    <dbReference type="NCBI Taxonomy" id="13146"/>
    <lineage>
        <taxon>Eukaryota</taxon>
        <taxon>Metazoa</taxon>
        <taxon>Chordata</taxon>
        <taxon>Craniata</taxon>
        <taxon>Vertebrata</taxon>
        <taxon>Euteleostomi</taxon>
        <taxon>Archelosauria</taxon>
        <taxon>Archosauria</taxon>
        <taxon>Dinosauria</taxon>
        <taxon>Saurischia</taxon>
        <taxon>Theropoda</taxon>
        <taxon>Coelurosauria</taxon>
        <taxon>Aves</taxon>
        <taxon>Neognathae</taxon>
        <taxon>Neoaves</taxon>
        <taxon>Telluraves</taxon>
        <taxon>Australaves</taxon>
        <taxon>Psittaciformes</taxon>
        <taxon>Psittaculidae</taxon>
        <taxon>Melopsittacus</taxon>
    </lineage>
</organism>